<dbReference type="HOGENOM" id="CLU_2263172_0_0_1"/>
<dbReference type="VEuPathDB" id="FungiDB:Afu7g00900"/>
<proteinExistence type="predicted"/>
<keyword evidence="2" id="KW-1185">Reference proteome</keyword>
<dbReference type="InParanoid" id="Q4WAD4"/>
<sequence length="103" mass="11746">MVNPQIKLMLTIEKQSSRTMAKAFTFIVIFCVILGHGDRMGMAYCTSWCSQDREEKSNQIWKSIGIRICGVGWDLCHGSCKDSSGEERRTENRRKLHCGMVTL</sequence>
<evidence type="ECO:0000313" key="2">
    <source>
        <dbReference type="Proteomes" id="UP000002530"/>
    </source>
</evidence>
<name>Q4WAD4_ASPFU</name>
<accession>Q4WAD4</accession>
<reference evidence="1 2" key="1">
    <citation type="journal article" date="2005" name="Nature">
        <title>Genomic sequence of the pathogenic and allergenic filamentous fungus Aspergillus fumigatus.</title>
        <authorList>
            <person name="Nierman W.C."/>
            <person name="Pain A."/>
            <person name="Anderson M.J."/>
            <person name="Wortman J.R."/>
            <person name="Kim H.S."/>
            <person name="Arroyo J."/>
            <person name="Berriman M."/>
            <person name="Abe K."/>
            <person name="Archer D.B."/>
            <person name="Bermejo C."/>
            <person name="Bennett J."/>
            <person name="Bowyer P."/>
            <person name="Chen D."/>
            <person name="Collins M."/>
            <person name="Coulsen R."/>
            <person name="Davies R."/>
            <person name="Dyer P.S."/>
            <person name="Farman M."/>
            <person name="Fedorova N."/>
            <person name="Fedorova N."/>
            <person name="Feldblyum T.V."/>
            <person name="Fischer R."/>
            <person name="Fosker N."/>
            <person name="Fraser A."/>
            <person name="Garcia J.L."/>
            <person name="Garcia M.J."/>
            <person name="Goble A."/>
            <person name="Goldman G.H."/>
            <person name="Gomi K."/>
            <person name="Griffith-Jones S."/>
            <person name="Gwilliam R."/>
            <person name="Haas B."/>
            <person name="Haas H."/>
            <person name="Harris D."/>
            <person name="Horiuchi H."/>
            <person name="Huang J."/>
            <person name="Humphray S."/>
            <person name="Jimenez J."/>
            <person name="Keller N."/>
            <person name="Khouri H."/>
            <person name="Kitamoto K."/>
            <person name="Kobayashi T."/>
            <person name="Konzack S."/>
            <person name="Kulkarni R."/>
            <person name="Kumagai T."/>
            <person name="Lafon A."/>
            <person name="Latge J.P."/>
            <person name="Li W."/>
            <person name="Lord A."/>
            <person name="Lu C."/>
            <person name="Majoros W.H."/>
            <person name="May G.S."/>
            <person name="Miller B.L."/>
            <person name="Mohamoud Y."/>
            <person name="Molina M."/>
            <person name="Monod M."/>
            <person name="Mouyna I."/>
            <person name="Mulligan S."/>
            <person name="Murphy L."/>
            <person name="O'Neil S."/>
            <person name="Paulsen I."/>
            <person name="Penalva M.A."/>
            <person name="Pertea M."/>
            <person name="Price C."/>
            <person name="Pritchard B.L."/>
            <person name="Quail M.A."/>
            <person name="Rabbinowitsch E."/>
            <person name="Rawlins N."/>
            <person name="Rajandream M.A."/>
            <person name="Reichard U."/>
            <person name="Renauld H."/>
            <person name="Robson G.D."/>
            <person name="Rodriguez de Cordoba S."/>
            <person name="Rodriguez-Pena J.M."/>
            <person name="Ronning C.M."/>
            <person name="Rutter S."/>
            <person name="Salzberg S.L."/>
            <person name="Sanchez M."/>
            <person name="Sanchez-Ferrero J.C."/>
            <person name="Saunders D."/>
            <person name="Seeger K."/>
            <person name="Squares R."/>
            <person name="Squares S."/>
            <person name="Takeuchi M."/>
            <person name="Tekaia F."/>
            <person name="Turner G."/>
            <person name="Vazquez de Aldana C.R."/>
            <person name="Weidman J."/>
            <person name="White O."/>
            <person name="Woodward J."/>
            <person name="Yu J.H."/>
            <person name="Fraser C."/>
            <person name="Galagan J.E."/>
            <person name="Asai K."/>
            <person name="Machida M."/>
            <person name="Hall N."/>
            <person name="Barrell B."/>
            <person name="Denning D.W."/>
        </authorList>
    </citation>
    <scope>NUCLEOTIDE SEQUENCE [LARGE SCALE GENOMIC DNA]</scope>
    <source>
        <strain evidence="1 2">Af293</strain>
    </source>
</reference>
<dbReference type="Proteomes" id="UP000002530">
    <property type="component" value="Unassembled WGS sequence"/>
</dbReference>
<dbReference type="GeneID" id="3504118"/>
<protein>
    <submittedName>
        <fullName evidence="1">Uncharacterized protein</fullName>
    </submittedName>
</protein>
<gene>
    <name evidence="1" type="ORF">AFUA_7G00900</name>
</gene>
<comment type="caution">
    <text evidence="1">The sequence shown here is derived from an EMBL/GenBank/DDBJ whole genome shotgun (WGS) entry which is preliminary data.</text>
</comment>
<evidence type="ECO:0000313" key="1">
    <source>
        <dbReference type="EMBL" id="EAL84802.1"/>
    </source>
</evidence>
<organism evidence="1 2">
    <name type="scientific">Aspergillus fumigatus (strain ATCC MYA-4609 / CBS 101355 / FGSC A1100 / Af293)</name>
    <name type="common">Neosartorya fumigata</name>
    <dbReference type="NCBI Taxonomy" id="330879"/>
    <lineage>
        <taxon>Eukaryota</taxon>
        <taxon>Fungi</taxon>
        <taxon>Dikarya</taxon>
        <taxon>Ascomycota</taxon>
        <taxon>Pezizomycotina</taxon>
        <taxon>Eurotiomycetes</taxon>
        <taxon>Eurotiomycetidae</taxon>
        <taxon>Eurotiales</taxon>
        <taxon>Aspergillaceae</taxon>
        <taxon>Aspergillus</taxon>
        <taxon>Aspergillus subgen. Fumigati</taxon>
    </lineage>
</organism>
<dbReference type="AlphaFoldDB" id="Q4WAD4"/>
<dbReference type="RefSeq" id="XP_746840.1">
    <property type="nucleotide sequence ID" value="XM_741747.1"/>
</dbReference>
<dbReference type="EMBL" id="AAHF01000015">
    <property type="protein sequence ID" value="EAL84802.1"/>
    <property type="molecule type" value="Genomic_DNA"/>
</dbReference>
<dbReference type="KEGG" id="afm:AFUA_7G00900"/>